<sequence>MLHEGVTFRYINDVMIVNLKGELDHHVAARIKDDIDYVMSRKNIKKIIFNFKNVTFMDSSGIGMLLGRYKSIKSVGGALGVCNVNERIKKVFDISGLFNIIPCYTDENDALEKI</sequence>
<dbReference type="InterPro" id="IPR002645">
    <property type="entry name" value="STAS_dom"/>
</dbReference>
<dbReference type="OrthoDB" id="9796601at2"/>
<keyword evidence="9" id="KW-1185">Reference proteome</keyword>
<evidence type="ECO:0000256" key="5">
    <source>
        <dbReference type="ARBA" id="ARBA00022969"/>
    </source>
</evidence>
<dbReference type="InterPro" id="IPR036513">
    <property type="entry name" value="STAS_dom_sf"/>
</dbReference>
<dbReference type="EMBL" id="LOHZ01000032">
    <property type="protein sequence ID" value="KYO65796.1"/>
    <property type="molecule type" value="Genomic_DNA"/>
</dbReference>
<dbReference type="PANTHER" id="PTHR33495:SF2">
    <property type="entry name" value="ANTI-SIGMA FACTOR ANTAGONIST TM_1081-RELATED"/>
    <property type="match status" value="1"/>
</dbReference>
<evidence type="ECO:0000313" key="9">
    <source>
        <dbReference type="Proteomes" id="UP000075737"/>
    </source>
</evidence>
<protein>
    <recommendedName>
        <fullName evidence="3 6">Anti-sigma F factor antagonist</fullName>
    </recommendedName>
    <alternativeName>
        <fullName evidence="6">Stage II sporulation protein</fullName>
    </alternativeName>
</protein>
<dbReference type="NCBIfam" id="TIGR00377">
    <property type="entry name" value="ant_ant_sig"/>
    <property type="match status" value="1"/>
</dbReference>
<dbReference type="PROSITE" id="PS50801">
    <property type="entry name" value="STAS"/>
    <property type="match status" value="1"/>
</dbReference>
<dbReference type="PATRIC" id="fig|520767.4.peg.1538"/>
<evidence type="ECO:0000256" key="3">
    <source>
        <dbReference type="ARBA" id="ARBA00020784"/>
    </source>
</evidence>
<dbReference type="Pfam" id="PF01740">
    <property type="entry name" value="STAS"/>
    <property type="match status" value="1"/>
</dbReference>
<comment type="function">
    <text evidence="1">In the phosphorylated form it could act as an anti-anti-sigma factor that counteracts SpoIIAB and thus releases sigma f from inhibition.</text>
</comment>
<dbReference type="Proteomes" id="UP000075737">
    <property type="component" value="Unassembled WGS sequence"/>
</dbReference>
<evidence type="ECO:0000256" key="2">
    <source>
        <dbReference type="ARBA" id="ARBA00009013"/>
    </source>
</evidence>
<dbReference type="CDD" id="cd07043">
    <property type="entry name" value="STAS_anti-anti-sigma_factors"/>
    <property type="match status" value="1"/>
</dbReference>
<dbReference type="GO" id="GO:0043856">
    <property type="term" value="F:anti-sigma factor antagonist activity"/>
    <property type="evidence" value="ECO:0007669"/>
    <property type="project" value="InterPro"/>
</dbReference>
<evidence type="ECO:0000313" key="8">
    <source>
        <dbReference type="EMBL" id="KYO65796.1"/>
    </source>
</evidence>
<organism evidence="8 9">
    <name type="scientific">Thermovenabulum gondwanense</name>
    <dbReference type="NCBI Taxonomy" id="520767"/>
    <lineage>
        <taxon>Bacteria</taxon>
        <taxon>Bacillati</taxon>
        <taxon>Bacillota</taxon>
        <taxon>Clostridia</taxon>
        <taxon>Thermosediminibacterales</taxon>
        <taxon>Thermosediminibacteraceae</taxon>
        <taxon>Thermovenabulum</taxon>
    </lineage>
</organism>
<dbReference type="RefSeq" id="WP_068748554.1">
    <property type="nucleotide sequence ID" value="NZ_LOHZ01000032.1"/>
</dbReference>
<proteinExistence type="inferred from homology"/>
<dbReference type="STRING" id="520767.ATZ99_14340"/>
<dbReference type="SUPFAM" id="SSF52091">
    <property type="entry name" value="SpoIIaa-like"/>
    <property type="match status" value="1"/>
</dbReference>
<gene>
    <name evidence="8" type="primary">spoIIAA</name>
    <name evidence="8" type="ORF">ATZ99_14340</name>
</gene>
<comment type="caution">
    <text evidence="8">The sequence shown here is derived from an EMBL/GenBank/DDBJ whole genome shotgun (WGS) entry which is preliminary data.</text>
</comment>
<dbReference type="AlphaFoldDB" id="A0A162MGL4"/>
<dbReference type="GO" id="GO:0045152">
    <property type="term" value="F:antisigma factor binding"/>
    <property type="evidence" value="ECO:0007669"/>
    <property type="project" value="InterPro"/>
</dbReference>
<dbReference type="Gene3D" id="3.30.750.24">
    <property type="entry name" value="STAS domain"/>
    <property type="match status" value="1"/>
</dbReference>
<accession>A0A162MGL4</accession>
<feature type="domain" description="STAS" evidence="7">
    <location>
        <begin position="4"/>
        <end position="114"/>
    </location>
</feature>
<name>A0A162MGL4_9FIRM</name>
<dbReference type="PANTHER" id="PTHR33495">
    <property type="entry name" value="ANTI-SIGMA FACTOR ANTAGONIST TM_1081-RELATED-RELATED"/>
    <property type="match status" value="1"/>
</dbReference>
<dbReference type="InterPro" id="IPR014237">
    <property type="entry name" value="Anti-sigma_F_ant"/>
</dbReference>
<comment type="similarity">
    <text evidence="2 6">Belongs to the anti-sigma-factor antagonist family.</text>
</comment>
<keyword evidence="4" id="KW-0597">Phosphoprotein</keyword>
<evidence type="ECO:0000259" key="7">
    <source>
        <dbReference type="PROSITE" id="PS50801"/>
    </source>
</evidence>
<reference evidence="8 9" key="1">
    <citation type="submission" date="2015-12" db="EMBL/GenBank/DDBJ databases">
        <title>Draft genome of Thermovenabulum gondwanense isolated from a red thermophilic microbial mat colonisisng an outflow channel of a bore well.</title>
        <authorList>
            <person name="Patel B.K."/>
        </authorList>
    </citation>
    <scope>NUCLEOTIDE SEQUENCE [LARGE SCALE GENOMIC DNA]</scope>
    <source>
        <strain evidence="8 9">R270</strain>
    </source>
</reference>
<evidence type="ECO:0000256" key="6">
    <source>
        <dbReference type="RuleBase" id="RU003749"/>
    </source>
</evidence>
<evidence type="ECO:0000256" key="1">
    <source>
        <dbReference type="ARBA" id="ARBA00001976"/>
    </source>
</evidence>
<dbReference type="InterPro" id="IPR003658">
    <property type="entry name" value="Anti-sigma_ant"/>
</dbReference>
<dbReference type="NCBIfam" id="TIGR02886">
    <property type="entry name" value="spore_II_AA"/>
    <property type="match status" value="1"/>
</dbReference>
<keyword evidence="5" id="KW-0749">Sporulation</keyword>
<dbReference type="GO" id="GO:0030435">
    <property type="term" value="P:sporulation resulting in formation of a cellular spore"/>
    <property type="evidence" value="ECO:0007669"/>
    <property type="project" value="UniProtKB-KW"/>
</dbReference>
<evidence type="ECO:0000256" key="4">
    <source>
        <dbReference type="ARBA" id="ARBA00022553"/>
    </source>
</evidence>